<keyword evidence="10" id="KW-1185">Reference proteome</keyword>
<dbReference type="Gene3D" id="1.10.287.470">
    <property type="entry name" value="Helix hairpin bin"/>
    <property type="match status" value="1"/>
</dbReference>
<dbReference type="GO" id="GO:0046677">
    <property type="term" value="P:response to antibiotic"/>
    <property type="evidence" value="ECO:0007669"/>
    <property type="project" value="TreeGrafter"/>
</dbReference>
<feature type="domain" description="Multidrug resistance protein MdtA-like beta-barrel" evidence="7">
    <location>
        <begin position="209"/>
        <end position="296"/>
    </location>
</feature>
<sequence length="384" mass="41627">MYGFNFVVTRKMTVVSLVAALFSASAVAEQKRPPMPVPVVVVKKTDVPVTYEYPARTEAAQQVQVVAQVSGILEKKYYQDGDKVKAGQDLYLIDPRRYQAKVTQAKAQVDVEEAKVKQAEREYKRVKGLYKNKAVSEQEMDNALSSFELAQAGLEGAKASLSDAQIDLGYTKVKAEISGFTSQKQQDVGSLVGTSAANSTLTTITNLDTIYANFSIPDNDMNEQRSLVASGQLAMPTDRKFDVEMVGQDQKVIGKGVVDFTDSKIDTDTGSVMARATFENADHILLPGEFVRVRLSGAKRLGVFTIPQKAVLQVGQQAFVYVVKNGVANLMPVQIATTSGDKFLVNGGLKEGDQVVTANLIKLRPNTPVSPIVPDAAPKAQVNK</sequence>
<proteinExistence type="inferred from homology"/>
<evidence type="ECO:0000256" key="4">
    <source>
        <dbReference type="SAM" id="SignalP"/>
    </source>
</evidence>
<feature type="domain" description="Multidrug resistance protein MdtA-like alpha-helical hairpin" evidence="5">
    <location>
        <begin position="102"/>
        <end position="171"/>
    </location>
</feature>
<dbReference type="InterPro" id="IPR058625">
    <property type="entry name" value="MdtA-like_BSH"/>
</dbReference>
<name>A0A066ZPC7_HYDMR</name>
<accession>A0A066ZPC7</accession>
<gene>
    <name evidence="9" type="ORF">EI16_04960</name>
</gene>
<evidence type="ECO:0000259" key="8">
    <source>
        <dbReference type="Pfam" id="PF25989"/>
    </source>
</evidence>
<feature type="domain" description="Multidrug resistance protein MdtA-like barrel-sandwich hybrid" evidence="6">
    <location>
        <begin position="62"/>
        <end position="203"/>
    </location>
</feature>
<dbReference type="InterPro" id="IPR006143">
    <property type="entry name" value="RND_pump_MFP"/>
</dbReference>
<dbReference type="Pfam" id="PF25917">
    <property type="entry name" value="BSH_RND"/>
    <property type="match status" value="1"/>
</dbReference>
<dbReference type="Pfam" id="PF25989">
    <property type="entry name" value="YknX_C"/>
    <property type="match status" value="1"/>
</dbReference>
<comment type="subcellular location">
    <subcellularLocation>
        <location evidence="1">Cell inner membrane</location>
        <topology evidence="1">Lipid-anchor</topology>
    </subcellularLocation>
</comment>
<evidence type="ECO:0000256" key="2">
    <source>
        <dbReference type="ARBA" id="ARBA00009477"/>
    </source>
</evidence>
<dbReference type="GO" id="GO:0030313">
    <property type="term" value="C:cell envelope"/>
    <property type="evidence" value="ECO:0007669"/>
    <property type="project" value="UniProtKB-SubCell"/>
</dbReference>
<evidence type="ECO:0000259" key="6">
    <source>
        <dbReference type="Pfam" id="PF25917"/>
    </source>
</evidence>
<dbReference type="Gene3D" id="2.40.50.100">
    <property type="match status" value="1"/>
</dbReference>
<keyword evidence="3" id="KW-0175">Coiled coil</keyword>
<feature type="chain" id="PRO_5001632448" evidence="4">
    <location>
        <begin position="29"/>
        <end position="384"/>
    </location>
</feature>
<reference evidence="9 10" key="1">
    <citation type="submission" date="2014-04" db="EMBL/GenBank/DDBJ databases">
        <title>Draft genome sequence of Hydrogenovibrio marinus MH-110, a model organism for aerobic H2 metabolism.</title>
        <authorList>
            <person name="Cha H.J."/>
            <person name="Jo B.H."/>
            <person name="Hwang B.H."/>
        </authorList>
    </citation>
    <scope>NUCLEOTIDE SEQUENCE [LARGE SCALE GENOMIC DNA]</scope>
    <source>
        <strain evidence="9 10">MH-110</strain>
    </source>
</reference>
<dbReference type="InterPro" id="IPR058624">
    <property type="entry name" value="MdtA-like_HH"/>
</dbReference>
<evidence type="ECO:0000256" key="1">
    <source>
        <dbReference type="ARBA" id="ARBA00004519"/>
    </source>
</evidence>
<keyword evidence="4" id="KW-0732">Signal</keyword>
<comment type="caution">
    <text evidence="9">The sequence shown here is derived from an EMBL/GenBank/DDBJ whole genome shotgun (WGS) entry which is preliminary data.</text>
</comment>
<comment type="similarity">
    <text evidence="2">Belongs to the membrane fusion protein (MFP) (TC 8.A.1) family.</text>
</comment>
<dbReference type="EMBL" id="JMIU01000001">
    <property type="protein sequence ID" value="KDN95653.1"/>
    <property type="molecule type" value="Genomic_DNA"/>
</dbReference>
<dbReference type="AlphaFoldDB" id="A0A066ZPC7"/>
<evidence type="ECO:0000259" key="7">
    <source>
        <dbReference type="Pfam" id="PF25944"/>
    </source>
</evidence>
<feature type="signal peptide" evidence="4">
    <location>
        <begin position="1"/>
        <end position="28"/>
    </location>
</feature>
<evidence type="ECO:0000256" key="3">
    <source>
        <dbReference type="SAM" id="Coils"/>
    </source>
</evidence>
<dbReference type="Gene3D" id="2.40.420.20">
    <property type="match status" value="1"/>
</dbReference>
<dbReference type="Proteomes" id="UP000027341">
    <property type="component" value="Unassembled WGS sequence"/>
</dbReference>
<dbReference type="GO" id="GO:0005886">
    <property type="term" value="C:plasma membrane"/>
    <property type="evidence" value="ECO:0007669"/>
    <property type="project" value="TreeGrafter"/>
</dbReference>
<dbReference type="InterPro" id="IPR058626">
    <property type="entry name" value="MdtA-like_b-barrel"/>
</dbReference>
<evidence type="ECO:0000259" key="5">
    <source>
        <dbReference type="Pfam" id="PF25876"/>
    </source>
</evidence>
<evidence type="ECO:0000313" key="10">
    <source>
        <dbReference type="Proteomes" id="UP000027341"/>
    </source>
</evidence>
<dbReference type="SUPFAM" id="SSF111369">
    <property type="entry name" value="HlyD-like secretion proteins"/>
    <property type="match status" value="1"/>
</dbReference>
<feature type="coiled-coil region" evidence="3">
    <location>
        <begin position="102"/>
        <end position="129"/>
    </location>
</feature>
<dbReference type="PANTHER" id="PTHR30158">
    <property type="entry name" value="ACRA/E-RELATED COMPONENT OF DRUG EFFLUX TRANSPORTER"/>
    <property type="match status" value="1"/>
</dbReference>
<feature type="domain" description="YknX-like C-terminal permuted SH3-like" evidence="8">
    <location>
        <begin position="304"/>
        <end position="358"/>
    </location>
</feature>
<dbReference type="GO" id="GO:0022857">
    <property type="term" value="F:transmembrane transporter activity"/>
    <property type="evidence" value="ECO:0007669"/>
    <property type="project" value="InterPro"/>
</dbReference>
<dbReference type="NCBIfam" id="TIGR01730">
    <property type="entry name" value="RND_mfp"/>
    <property type="match status" value="1"/>
</dbReference>
<dbReference type="Pfam" id="PF25876">
    <property type="entry name" value="HH_MFP_RND"/>
    <property type="match status" value="1"/>
</dbReference>
<dbReference type="Gene3D" id="2.40.30.170">
    <property type="match status" value="1"/>
</dbReference>
<organism evidence="9 10">
    <name type="scientific">Hydrogenovibrio marinus</name>
    <dbReference type="NCBI Taxonomy" id="28885"/>
    <lineage>
        <taxon>Bacteria</taxon>
        <taxon>Pseudomonadati</taxon>
        <taxon>Pseudomonadota</taxon>
        <taxon>Gammaproteobacteria</taxon>
        <taxon>Thiotrichales</taxon>
        <taxon>Piscirickettsiaceae</taxon>
        <taxon>Hydrogenovibrio</taxon>
    </lineage>
</organism>
<dbReference type="STRING" id="28885.EI16_04960"/>
<dbReference type="InterPro" id="IPR058637">
    <property type="entry name" value="YknX-like_C"/>
</dbReference>
<evidence type="ECO:0000313" key="9">
    <source>
        <dbReference type="EMBL" id="KDN95653.1"/>
    </source>
</evidence>
<protein>
    <submittedName>
        <fullName evidence="9">Uncharacterized protein</fullName>
    </submittedName>
</protein>
<dbReference type="Pfam" id="PF25944">
    <property type="entry name" value="Beta-barrel_RND"/>
    <property type="match status" value="1"/>
</dbReference>